<dbReference type="PANTHER" id="PTHR12147:SF22">
    <property type="entry name" value="ENDOPLASMIC RETICULUM METALLOPEPTIDASE 1"/>
    <property type="match status" value="1"/>
</dbReference>
<evidence type="ECO:0000256" key="12">
    <source>
        <dbReference type="ARBA" id="ARBA00023180"/>
    </source>
</evidence>
<keyword evidence="6 13" id="KW-0378">Hydrolase</keyword>
<comment type="caution">
    <text evidence="18">The sequence shown here is derived from an EMBL/GenBank/DDBJ whole genome shotgun (WGS) entry which is preliminary data.</text>
</comment>
<dbReference type="PANTHER" id="PTHR12147">
    <property type="entry name" value="METALLOPEPTIDASE M28 FAMILY MEMBER"/>
    <property type="match status" value="1"/>
</dbReference>
<evidence type="ECO:0000259" key="16">
    <source>
        <dbReference type="Pfam" id="PF04389"/>
    </source>
</evidence>
<dbReference type="Gene3D" id="3.40.630.10">
    <property type="entry name" value="Zn peptidases"/>
    <property type="match status" value="1"/>
</dbReference>
<feature type="transmembrane region" description="Helical" evidence="15">
    <location>
        <begin position="447"/>
        <end position="468"/>
    </location>
</feature>
<evidence type="ECO:0000256" key="2">
    <source>
        <dbReference type="ARBA" id="ARBA00004477"/>
    </source>
</evidence>
<protein>
    <recommendedName>
        <fullName evidence="13">Peptide hydrolase</fullName>
        <ecNumber evidence="13">3.4.-.-</ecNumber>
    </recommendedName>
</protein>
<dbReference type="InterPro" id="IPR007484">
    <property type="entry name" value="Peptidase_M28"/>
</dbReference>
<evidence type="ECO:0000256" key="5">
    <source>
        <dbReference type="ARBA" id="ARBA00022723"/>
    </source>
</evidence>
<evidence type="ECO:0000256" key="3">
    <source>
        <dbReference type="ARBA" id="ARBA00022670"/>
    </source>
</evidence>
<evidence type="ECO:0000256" key="11">
    <source>
        <dbReference type="ARBA" id="ARBA00023136"/>
    </source>
</evidence>
<keyword evidence="10" id="KW-0482">Metalloprotease</keyword>
<dbReference type="SUPFAM" id="SSF53187">
    <property type="entry name" value="Zn-dependent exopeptidases"/>
    <property type="match status" value="1"/>
</dbReference>
<dbReference type="Proteomes" id="UP001527925">
    <property type="component" value="Unassembled WGS sequence"/>
</dbReference>
<comment type="cofactor">
    <cofactor evidence="1">
        <name>Zn(2+)</name>
        <dbReference type="ChEBI" id="CHEBI:29105"/>
    </cofactor>
</comment>
<keyword evidence="4 15" id="KW-0812">Transmembrane</keyword>
<comment type="similarity">
    <text evidence="13">Belongs to the peptidase M28 family.</text>
</comment>
<evidence type="ECO:0000256" key="10">
    <source>
        <dbReference type="ARBA" id="ARBA00023049"/>
    </source>
</evidence>
<evidence type="ECO:0000256" key="7">
    <source>
        <dbReference type="ARBA" id="ARBA00022824"/>
    </source>
</evidence>
<reference evidence="18 19" key="1">
    <citation type="submission" date="2023-09" db="EMBL/GenBank/DDBJ databases">
        <title>Pangenome analysis of Batrachochytrium dendrobatidis and related Chytrids.</title>
        <authorList>
            <person name="Yacoub M.N."/>
            <person name="Stajich J.E."/>
            <person name="James T.Y."/>
        </authorList>
    </citation>
    <scope>NUCLEOTIDE SEQUENCE [LARGE SCALE GENOMIC DNA]</scope>
    <source>
        <strain evidence="18 19">JEL0888</strain>
    </source>
</reference>
<keyword evidence="11 15" id="KW-0472">Membrane</keyword>
<sequence length="910" mass="100273">MARFTPERRNRTFLMSDTLRQRRVDEPLPASAGAAATAAADSELPSAASSKSKSKPASSSPLSRGALPVLLLWAVLALAGIALFFRLPEPRTLQSPTELFFSETAARDTVAVLARDIGLRVVGTDQEDRTKNYILDQIEAVRKLAQANPTPHNFEVHVQLAEGTHRLDFMSEPVIKVYTNVTNIIVRLSCGPECDKNALLLNSHYDTTVVSPGASDDGAGVAIMLEVLRIIAQTPKPLKNSIIFLFNGAEETLQDATHAFVTQHELAAGVRAVLNLESMGVKGKEILFQVNSDTLVDAYRHVPHPHAAVTSNDVFSTGLVLSDTDFRQFVQYGNLVGLDFAYYQNSYLYHTMLDVEENIEAGSLQHFGDNIVALTHHILFESSLENVGRTQALIYYDYLGLFFVYYSFSAATIVHYVLAVVSVAVAISKRRSLGLSILGVFWEAMRIARSLFISIVMAVITALLLTNVLGNPMSWFSAEWLPIVLFSGPIVHGLLHFSARRRRRSSNPGQDTLNERRSFLGTLVFWSIALVGVTRAGLGVSFLFSFHVACLLLGQIADTLLDADKPLAITPVSLTTYALSMSIVVPYAVPSAYTLLMLFVPLSGRIGTEAPVDIIVAVITGLAVFVSQGYLLIPVFHRLSRRTASRIMTLFDILSLVTIFVFSSKHPYDAMHPKRIGVEYMENVTSGDRSIFLAYVAPGRSHEVIRAVQKELDVKPVRRGTVQTDRDFGTIFPISHFLDNYGFNVTEQALAIPGATKPPQLRTTTTAVDPATGERNVTVSVYYPGYVWTVLSFDADVVAWSIAEGVAPRRGGMHHHTIRHIGGYGCNVWNMSMTVRGADPIWMEVSGVERDSFTQLTAEMHHSPRMSHRGMQWKWSDRWASASILSRVQGALPDWVAGMYMGVVVTNAWV</sequence>
<name>A0ABR4N5W9_9FUNG</name>
<evidence type="ECO:0000313" key="18">
    <source>
        <dbReference type="EMBL" id="KAL2914943.1"/>
    </source>
</evidence>
<evidence type="ECO:0000256" key="8">
    <source>
        <dbReference type="ARBA" id="ARBA00022833"/>
    </source>
</evidence>
<keyword evidence="12" id="KW-0325">Glycoprotein</keyword>
<accession>A0ABR4N5W9</accession>
<feature type="domain" description="Peptidase M28" evidence="16">
    <location>
        <begin position="183"/>
        <end position="374"/>
    </location>
</feature>
<keyword evidence="19" id="KW-1185">Reference proteome</keyword>
<evidence type="ECO:0000256" key="15">
    <source>
        <dbReference type="SAM" id="Phobius"/>
    </source>
</evidence>
<dbReference type="EMBL" id="JADGIZ020000028">
    <property type="protein sequence ID" value="KAL2914943.1"/>
    <property type="molecule type" value="Genomic_DNA"/>
</dbReference>
<evidence type="ECO:0000313" key="19">
    <source>
        <dbReference type="Proteomes" id="UP001527925"/>
    </source>
</evidence>
<evidence type="ECO:0000256" key="6">
    <source>
        <dbReference type="ARBA" id="ARBA00022801"/>
    </source>
</evidence>
<proteinExistence type="inferred from homology"/>
<dbReference type="InterPro" id="IPR053974">
    <property type="entry name" value="ERMP1_1-A_TM"/>
</dbReference>
<dbReference type="InterPro" id="IPR048024">
    <property type="entry name" value="Fxna-like_M28_dom"/>
</dbReference>
<feature type="domain" description="Endoplasmic reticulum metallopeptidase 1/1-A TM" evidence="17">
    <location>
        <begin position="450"/>
        <end position="661"/>
    </location>
</feature>
<evidence type="ECO:0000256" key="1">
    <source>
        <dbReference type="ARBA" id="ARBA00001947"/>
    </source>
</evidence>
<keyword evidence="3 13" id="KW-0645">Protease</keyword>
<feature type="transmembrane region" description="Helical" evidence="15">
    <location>
        <begin position="403"/>
        <end position="427"/>
    </location>
</feature>
<dbReference type="Pfam" id="PF22249">
    <property type="entry name" value="ERMP1-TM"/>
    <property type="match status" value="1"/>
</dbReference>
<feature type="transmembrane region" description="Helical" evidence="15">
    <location>
        <begin position="480"/>
        <end position="499"/>
    </location>
</feature>
<feature type="region of interest" description="Disordered" evidence="14">
    <location>
        <begin position="15"/>
        <end position="63"/>
    </location>
</feature>
<dbReference type="EC" id="3.4.-.-" evidence="13"/>
<comment type="subcellular location">
    <subcellularLocation>
        <location evidence="2">Endoplasmic reticulum membrane</location>
        <topology evidence="2">Multi-pass membrane protein</topology>
    </subcellularLocation>
</comment>
<keyword evidence="9 15" id="KW-1133">Transmembrane helix</keyword>
<evidence type="ECO:0000256" key="9">
    <source>
        <dbReference type="ARBA" id="ARBA00022989"/>
    </source>
</evidence>
<feature type="transmembrane region" description="Helical" evidence="15">
    <location>
        <begin position="575"/>
        <end position="602"/>
    </location>
</feature>
<keyword evidence="7" id="KW-0256">Endoplasmic reticulum</keyword>
<feature type="transmembrane region" description="Helical" evidence="15">
    <location>
        <begin position="65"/>
        <end position="85"/>
    </location>
</feature>
<evidence type="ECO:0000256" key="14">
    <source>
        <dbReference type="SAM" id="MobiDB-lite"/>
    </source>
</evidence>
<evidence type="ECO:0000256" key="4">
    <source>
        <dbReference type="ARBA" id="ARBA00022692"/>
    </source>
</evidence>
<feature type="transmembrane region" description="Helical" evidence="15">
    <location>
        <begin position="519"/>
        <end position="538"/>
    </location>
</feature>
<gene>
    <name evidence="18" type="ORF">HK105_205486</name>
</gene>
<evidence type="ECO:0000259" key="17">
    <source>
        <dbReference type="Pfam" id="PF22249"/>
    </source>
</evidence>
<feature type="compositionally biased region" description="Low complexity" evidence="14">
    <location>
        <begin position="30"/>
        <end position="63"/>
    </location>
</feature>
<evidence type="ECO:0000256" key="13">
    <source>
        <dbReference type="RuleBase" id="RU361240"/>
    </source>
</evidence>
<keyword evidence="8 13" id="KW-0862">Zinc</keyword>
<dbReference type="InterPro" id="IPR045175">
    <property type="entry name" value="M28_fam"/>
</dbReference>
<feature type="transmembrane region" description="Helical" evidence="15">
    <location>
        <begin position="614"/>
        <end position="635"/>
    </location>
</feature>
<dbReference type="Pfam" id="PF04389">
    <property type="entry name" value="Peptidase_M28"/>
    <property type="match status" value="1"/>
</dbReference>
<keyword evidence="5 13" id="KW-0479">Metal-binding</keyword>
<organism evidence="18 19">
    <name type="scientific">Polyrhizophydium stewartii</name>
    <dbReference type="NCBI Taxonomy" id="2732419"/>
    <lineage>
        <taxon>Eukaryota</taxon>
        <taxon>Fungi</taxon>
        <taxon>Fungi incertae sedis</taxon>
        <taxon>Chytridiomycota</taxon>
        <taxon>Chytridiomycota incertae sedis</taxon>
        <taxon>Chytridiomycetes</taxon>
        <taxon>Rhizophydiales</taxon>
        <taxon>Rhizophydiales incertae sedis</taxon>
        <taxon>Polyrhizophydium</taxon>
    </lineage>
</organism>
<dbReference type="CDD" id="cd03875">
    <property type="entry name" value="M28_Fxna_like"/>
    <property type="match status" value="1"/>
</dbReference>